<dbReference type="AlphaFoldDB" id="A0A1H9UG79"/>
<evidence type="ECO:0000256" key="1">
    <source>
        <dbReference type="ARBA" id="ARBA00001917"/>
    </source>
</evidence>
<sequence length="420" mass="45922">MVKRLVPLERQLPVPQLFTDFLKFKKPSLDRRQARLDAAQDVWDLRKIAQRRTPTGPFDYVEGAAEQEISLGRAREAWANISFHPQVLRDVSNVDLSTTVAGGEAALPLAIAPTGFTRMMHAEGEIAGVTAAHKAGIPFTLSTVGTATIEEVAAAGPYGRTWFQLYMASESREISERLIERAKRSGYDTLIVTVDTPVAGARHRDARNGMTFPPQLTFKTVLDASYRPEWWINFLTTKPLGFTNFGEGTQSIAQIGNMFDPSLNFDDIVWLREQWKGTLLMKGIQTATDAARAIDAGADGVILSNHGGRQLDRAPVPLYTLPAVRKAVGEEPTVIVDTGIMSGADVIAAVALGADAAMIGRAYLYGLMAGGAEGVVRLLDIMRAEMTRTMQLIGVGSVADLNPDLVSFDWKVRNHEHDYL</sequence>
<feature type="binding site" evidence="7">
    <location>
        <position position="202"/>
    </location>
    <ligand>
        <name>glyoxylate</name>
        <dbReference type="ChEBI" id="CHEBI:36655"/>
    </ligand>
</feature>
<dbReference type="InterPro" id="IPR012133">
    <property type="entry name" value="Alpha-hydoxy_acid_DH_FMN"/>
</dbReference>
<dbReference type="PANTHER" id="PTHR10578">
    <property type="entry name" value="S -2-HYDROXY-ACID OXIDASE-RELATED"/>
    <property type="match status" value="1"/>
</dbReference>
<comment type="similarity">
    <text evidence="5">Belongs to the FMN-dependent alpha-hydroxy acid dehydrogenase family.</text>
</comment>
<feature type="active site" description="Proton acceptor" evidence="6">
    <location>
        <position position="306"/>
    </location>
</feature>
<name>A0A1H9UG79_9CORY</name>
<evidence type="ECO:0000256" key="5">
    <source>
        <dbReference type="ARBA" id="ARBA00024042"/>
    </source>
</evidence>
<feature type="binding site" evidence="7">
    <location>
        <position position="304"/>
    </location>
    <ligand>
        <name>FMN</name>
        <dbReference type="ChEBI" id="CHEBI:58210"/>
    </ligand>
</feature>
<dbReference type="PROSITE" id="PS51349">
    <property type="entry name" value="FMN_HYDROXY_ACID_DH_2"/>
    <property type="match status" value="1"/>
</dbReference>
<accession>A0A1H9UG79</accession>
<dbReference type="STRING" id="1121357.SAMN05661109_01784"/>
<dbReference type="CDD" id="cd02809">
    <property type="entry name" value="alpha_hydroxyacid_oxid_FMN"/>
    <property type="match status" value="1"/>
</dbReference>
<feature type="domain" description="FMN hydroxy acid dehydrogenase" evidence="8">
    <location>
        <begin position="34"/>
        <end position="411"/>
    </location>
</feature>
<organism evidence="9 10">
    <name type="scientific">Corynebacterium cystitidis DSM 20524</name>
    <dbReference type="NCBI Taxonomy" id="1121357"/>
    <lineage>
        <taxon>Bacteria</taxon>
        <taxon>Bacillati</taxon>
        <taxon>Actinomycetota</taxon>
        <taxon>Actinomycetes</taxon>
        <taxon>Mycobacteriales</taxon>
        <taxon>Corynebacteriaceae</taxon>
        <taxon>Corynebacterium</taxon>
    </lineage>
</organism>
<dbReference type="InterPro" id="IPR013785">
    <property type="entry name" value="Aldolase_TIM"/>
</dbReference>
<keyword evidence="3 7" id="KW-0288">FMN</keyword>
<feature type="binding site" evidence="7">
    <location>
        <position position="309"/>
    </location>
    <ligand>
        <name>glyoxylate</name>
        <dbReference type="ChEBI" id="CHEBI:36655"/>
    </ligand>
</feature>
<dbReference type="Gene3D" id="3.20.20.70">
    <property type="entry name" value="Aldolase class I"/>
    <property type="match status" value="1"/>
</dbReference>
<dbReference type="RefSeq" id="WP_092259309.1">
    <property type="nucleotide sequence ID" value="NZ_CP047199.1"/>
</dbReference>
<dbReference type="InterPro" id="IPR037396">
    <property type="entry name" value="FMN_HAD"/>
</dbReference>
<comment type="cofactor">
    <cofactor evidence="1">
        <name>FMN</name>
        <dbReference type="ChEBI" id="CHEBI:58210"/>
    </cofactor>
</comment>
<feature type="binding site" evidence="7">
    <location>
        <position position="282"/>
    </location>
    <ligand>
        <name>FMN</name>
        <dbReference type="ChEBI" id="CHEBI:58210"/>
    </ligand>
</feature>
<dbReference type="PIRSF" id="PIRSF000138">
    <property type="entry name" value="Al-hdrx_acd_dh"/>
    <property type="match status" value="1"/>
</dbReference>
<evidence type="ECO:0000256" key="6">
    <source>
        <dbReference type="PIRSR" id="PIRSR000138-1"/>
    </source>
</evidence>
<dbReference type="FunFam" id="3.20.20.70:FF:000029">
    <property type="entry name" value="L-lactate dehydrogenase"/>
    <property type="match status" value="1"/>
</dbReference>
<feature type="binding site" evidence="7">
    <location>
        <position position="60"/>
    </location>
    <ligand>
        <name>glyoxylate</name>
        <dbReference type="ChEBI" id="CHEBI:36655"/>
    </ligand>
</feature>
<feature type="binding site" evidence="7">
    <location>
        <position position="306"/>
    </location>
    <ligand>
        <name>glyoxylate</name>
        <dbReference type="ChEBI" id="CHEBI:36655"/>
    </ligand>
</feature>
<evidence type="ECO:0000313" key="10">
    <source>
        <dbReference type="Proteomes" id="UP000198929"/>
    </source>
</evidence>
<dbReference type="Pfam" id="PF01070">
    <property type="entry name" value="FMN_dh"/>
    <property type="match status" value="1"/>
</dbReference>
<feature type="binding site" evidence="7">
    <location>
        <position position="193"/>
    </location>
    <ligand>
        <name>FMN</name>
        <dbReference type="ChEBI" id="CHEBI:58210"/>
    </ligand>
</feature>
<feature type="binding site" evidence="7">
    <location>
        <position position="142"/>
    </location>
    <ligand>
        <name>FMN</name>
        <dbReference type="ChEBI" id="CHEBI:58210"/>
    </ligand>
</feature>
<keyword evidence="10" id="KW-1185">Reference proteome</keyword>
<dbReference type="InterPro" id="IPR000262">
    <property type="entry name" value="FMN-dep_DH"/>
</dbReference>
<proteinExistence type="inferred from homology"/>
<evidence type="ECO:0000259" key="8">
    <source>
        <dbReference type="PROSITE" id="PS51349"/>
    </source>
</evidence>
<evidence type="ECO:0000313" key="9">
    <source>
        <dbReference type="EMBL" id="SES08540.1"/>
    </source>
</evidence>
<dbReference type="Proteomes" id="UP000198929">
    <property type="component" value="Unassembled WGS sequence"/>
</dbReference>
<dbReference type="PROSITE" id="PS00557">
    <property type="entry name" value="FMN_HYDROXY_ACID_DH_1"/>
    <property type="match status" value="1"/>
</dbReference>
<feature type="binding site" evidence="7">
    <location>
        <position position="164"/>
    </location>
    <ligand>
        <name>FMN</name>
        <dbReference type="ChEBI" id="CHEBI:58210"/>
    </ligand>
</feature>
<feature type="binding site" evidence="7">
    <location>
        <begin position="360"/>
        <end position="361"/>
    </location>
    <ligand>
        <name>FMN</name>
        <dbReference type="ChEBI" id="CHEBI:58210"/>
    </ligand>
</feature>
<dbReference type="SUPFAM" id="SSF51395">
    <property type="entry name" value="FMN-linked oxidoreductases"/>
    <property type="match status" value="1"/>
</dbReference>
<dbReference type="InterPro" id="IPR008259">
    <property type="entry name" value="FMN_hydac_DH_AS"/>
</dbReference>
<evidence type="ECO:0000256" key="3">
    <source>
        <dbReference type="ARBA" id="ARBA00022643"/>
    </source>
</evidence>
<feature type="binding site" evidence="7">
    <location>
        <position position="166"/>
    </location>
    <ligand>
        <name>glyoxylate</name>
        <dbReference type="ChEBI" id="CHEBI:36655"/>
    </ligand>
</feature>
<dbReference type="GO" id="GO:0016614">
    <property type="term" value="F:oxidoreductase activity, acting on CH-OH group of donors"/>
    <property type="evidence" value="ECO:0007669"/>
    <property type="project" value="UniProtKB-ARBA"/>
</dbReference>
<dbReference type="GO" id="GO:0010181">
    <property type="term" value="F:FMN binding"/>
    <property type="evidence" value="ECO:0007669"/>
    <property type="project" value="InterPro"/>
</dbReference>
<dbReference type="EMBL" id="FOGQ01000008">
    <property type="protein sequence ID" value="SES08540.1"/>
    <property type="molecule type" value="Genomic_DNA"/>
</dbReference>
<protein>
    <submittedName>
        <fullName evidence="9">L-lactate dehydrogenase (Cytochrome)</fullName>
    </submittedName>
</protein>
<keyword evidence="4" id="KW-0560">Oxidoreductase</keyword>
<evidence type="ECO:0000256" key="2">
    <source>
        <dbReference type="ARBA" id="ARBA00022630"/>
    </source>
</evidence>
<reference evidence="10" key="1">
    <citation type="submission" date="2016-10" db="EMBL/GenBank/DDBJ databases">
        <authorList>
            <person name="Varghese N."/>
            <person name="Submissions S."/>
        </authorList>
    </citation>
    <scope>NUCLEOTIDE SEQUENCE [LARGE SCALE GENOMIC DNA]</scope>
    <source>
        <strain evidence="10">DSM 20524</strain>
    </source>
</reference>
<keyword evidence="2 7" id="KW-0285">Flavoprotein</keyword>
<evidence type="ECO:0000256" key="7">
    <source>
        <dbReference type="PIRSR" id="PIRSR000138-2"/>
    </source>
</evidence>
<evidence type="ECO:0000256" key="4">
    <source>
        <dbReference type="ARBA" id="ARBA00023002"/>
    </source>
</evidence>
<feature type="binding site" evidence="7">
    <location>
        <begin position="113"/>
        <end position="115"/>
    </location>
    <ligand>
        <name>FMN</name>
        <dbReference type="ChEBI" id="CHEBI:58210"/>
    </ligand>
</feature>
<gene>
    <name evidence="9" type="ORF">SAMN05661109_01784</name>
</gene>
<dbReference type="PANTHER" id="PTHR10578:SF107">
    <property type="entry name" value="2-HYDROXYACID OXIDASE 1"/>
    <property type="match status" value="1"/>
</dbReference>